<keyword evidence="2" id="KW-0732">Signal</keyword>
<evidence type="ECO:0000256" key="8">
    <source>
        <dbReference type="SAM" id="Phobius"/>
    </source>
</evidence>
<feature type="domain" description="Sushi" evidence="9">
    <location>
        <begin position="192"/>
        <end position="260"/>
    </location>
</feature>
<evidence type="ECO:0000256" key="3">
    <source>
        <dbReference type="ARBA" id="ARBA00022737"/>
    </source>
</evidence>
<evidence type="ECO:0000256" key="5">
    <source>
        <dbReference type="ARBA" id="ARBA00023180"/>
    </source>
</evidence>
<reference evidence="11 12" key="1">
    <citation type="submission" date="2025-04" db="UniProtKB">
        <authorList>
            <consortium name="RefSeq"/>
        </authorList>
    </citation>
    <scope>IDENTIFICATION</scope>
</reference>
<feature type="domain" description="Sushi" evidence="9">
    <location>
        <begin position="400"/>
        <end position="460"/>
    </location>
</feature>
<keyword evidence="8" id="KW-0812">Transmembrane</keyword>
<proteinExistence type="predicted"/>
<dbReference type="GeneID" id="108500447"/>
<feature type="domain" description="Sushi" evidence="9">
    <location>
        <begin position="131"/>
        <end position="191"/>
    </location>
</feature>
<comment type="caution">
    <text evidence="6">Lacks conserved residue(s) required for the propagation of feature annotation.</text>
</comment>
<evidence type="ECO:0000256" key="6">
    <source>
        <dbReference type="PROSITE-ProRule" id="PRU00302"/>
    </source>
</evidence>
<dbReference type="InterPro" id="IPR050350">
    <property type="entry name" value="Compl-Cell_Adhes-Reg"/>
</dbReference>
<dbReference type="SMART" id="SM00032">
    <property type="entry name" value="CCP"/>
    <property type="match status" value="6"/>
</dbReference>
<evidence type="ECO:0000256" key="7">
    <source>
        <dbReference type="SAM" id="MobiDB-lite"/>
    </source>
</evidence>
<evidence type="ECO:0000256" key="1">
    <source>
        <dbReference type="ARBA" id="ARBA00022659"/>
    </source>
</evidence>
<dbReference type="RefSeq" id="XP_017676859.1">
    <property type="nucleotide sequence ID" value="XM_017821370.1"/>
</dbReference>
<evidence type="ECO:0000313" key="11">
    <source>
        <dbReference type="RefSeq" id="XP_017676858.1"/>
    </source>
</evidence>
<feature type="region of interest" description="Disordered" evidence="7">
    <location>
        <begin position="554"/>
        <end position="586"/>
    </location>
</feature>
<organism evidence="10 11">
    <name type="scientific">Lepidothrix coronata</name>
    <name type="common">blue-crowned manakin</name>
    <dbReference type="NCBI Taxonomy" id="321398"/>
    <lineage>
        <taxon>Eukaryota</taxon>
        <taxon>Metazoa</taxon>
        <taxon>Chordata</taxon>
        <taxon>Craniata</taxon>
        <taxon>Vertebrata</taxon>
        <taxon>Euteleostomi</taxon>
        <taxon>Archelosauria</taxon>
        <taxon>Archosauria</taxon>
        <taxon>Dinosauria</taxon>
        <taxon>Saurischia</taxon>
        <taxon>Theropoda</taxon>
        <taxon>Coelurosauria</taxon>
        <taxon>Aves</taxon>
        <taxon>Neognathae</taxon>
        <taxon>Neoaves</taxon>
        <taxon>Telluraves</taxon>
        <taxon>Australaves</taxon>
        <taxon>Passeriformes</taxon>
        <taxon>Pipridae</taxon>
        <taxon>Lepidothrix</taxon>
    </lineage>
</organism>
<feature type="domain" description="Sushi" evidence="9">
    <location>
        <begin position="321"/>
        <end position="381"/>
    </location>
</feature>
<dbReference type="Gene3D" id="2.10.70.10">
    <property type="entry name" value="Complement Module, domain 1"/>
    <property type="match status" value="6"/>
</dbReference>
<dbReference type="InterPro" id="IPR000436">
    <property type="entry name" value="Sushi_SCR_CCP_dom"/>
</dbReference>
<dbReference type="CDD" id="cd00033">
    <property type="entry name" value="CCP"/>
    <property type="match status" value="5"/>
</dbReference>
<dbReference type="PANTHER" id="PTHR19325:SF570">
    <property type="entry name" value="COMPLEMENT COMPONENT 4 BINDING PROTEIN, MEMBRANE"/>
    <property type="match status" value="1"/>
</dbReference>
<evidence type="ECO:0000313" key="12">
    <source>
        <dbReference type="RefSeq" id="XP_017676859.1"/>
    </source>
</evidence>
<evidence type="ECO:0000259" key="9">
    <source>
        <dbReference type="PROSITE" id="PS50923"/>
    </source>
</evidence>
<dbReference type="Pfam" id="PF00084">
    <property type="entry name" value="Sushi"/>
    <property type="match status" value="6"/>
</dbReference>
<feature type="disulfide bond" evidence="6">
    <location>
        <begin position="291"/>
        <end position="318"/>
    </location>
</feature>
<feature type="disulfide bond" evidence="6">
    <location>
        <begin position="431"/>
        <end position="458"/>
    </location>
</feature>
<dbReference type="OrthoDB" id="6480633at2759"/>
<keyword evidence="10" id="KW-1185">Reference proteome</keyword>
<dbReference type="FunFam" id="2.10.70.10:FF:000014">
    <property type="entry name" value="Membrane cofactor protein"/>
    <property type="match status" value="1"/>
</dbReference>
<keyword evidence="8" id="KW-0472">Membrane</keyword>
<dbReference type="PROSITE" id="PS50923">
    <property type="entry name" value="SUSHI"/>
    <property type="match status" value="6"/>
</dbReference>
<dbReference type="Proteomes" id="UP000504624">
    <property type="component" value="Unplaced"/>
</dbReference>
<keyword evidence="1 6" id="KW-0768">Sushi</keyword>
<protein>
    <submittedName>
        <fullName evidence="11 12">Complement component receptor 1-like protein isoform X1</fullName>
    </submittedName>
</protein>
<name>A0A6J0HQM6_9PASS</name>
<keyword evidence="4 6" id="KW-1015">Disulfide bond</keyword>
<sequence length="608" mass="65704">MAGAALALRAGRARACAPAPRCVSGAVKERSGRCRGPAAVMGPPPLLLPVLPVLVLWGLGGARAEDACDAPARLIYAELEEKFRGTESFPVGSQVSFICRPGYMKIPGKSLTLTCGPDLQWAPKEQFCTERRCKHPGELANGVVDVTDLTFGSTATFSCREGYRLFGNQQVTCVIRNEGVDWDREMPFCEVIPCDPPPSIANGHHTEAANYVYQTAVSYSCDDVPAGSHPFSLIGSDTIFCTSNEHSNGVWSGPPPQCRVVKCENPRVKNGYKISGFESSYTYKDSVQFVCNPGYYMVGEDIISCAEDNTWSPPIPTCEKNVCGAPEVTNGAVVPLKSVYNEGESVKIKCNARCSFPDGTKEVTVACQGQKTWSYFPECRCGPESPGSTPGTSPGSIPGISSGSTPVINFGRVVVGQKPSYVVGDCITIECYAGYTLQGEAEIRYMGGNQWSPGVPTCQLSGYVIACICVLVVIVVLLAAFWAYKKFFSQNGETPQPVWRAQELLNLWILGRISDFPRNNEVQFLPQAITVLLTLNRRIREKKARRKALKPSAFPSAVGCSSDTSSSRPDGGTTPQGAPLDVRAGTHRPEELPAPVCLCPRDIWNPRI</sequence>
<feature type="domain" description="Sushi" evidence="9">
    <location>
        <begin position="66"/>
        <end position="130"/>
    </location>
</feature>
<accession>A0A6J0HQM6</accession>
<dbReference type="SUPFAM" id="SSF57535">
    <property type="entry name" value="Complement control module/SCR domain"/>
    <property type="match status" value="6"/>
</dbReference>
<keyword evidence="5" id="KW-0325">Glycoprotein</keyword>
<keyword evidence="8" id="KW-1133">Transmembrane helix</keyword>
<evidence type="ECO:0000256" key="4">
    <source>
        <dbReference type="ARBA" id="ARBA00023157"/>
    </source>
</evidence>
<dbReference type="FunFam" id="2.10.70.10:FF:000055">
    <property type="entry name" value="Complement decay-accelerating factor, GPI-anchored"/>
    <property type="match status" value="1"/>
</dbReference>
<evidence type="ECO:0000256" key="2">
    <source>
        <dbReference type="ARBA" id="ARBA00022729"/>
    </source>
</evidence>
<gene>
    <name evidence="11 12" type="primary">LOC108500447</name>
</gene>
<dbReference type="AlphaFoldDB" id="A0A6J0HQM6"/>
<feature type="compositionally biased region" description="Polar residues" evidence="7">
    <location>
        <begin position="559"/>
        <end position="576"/>
    </location>
</feature>
<feature type="transmembrane region" description="Helical" evidence="8">
    <location>
        <begin position="460"/>
        <end position="484"/>
    </location>
</feature>
<keyword evidence="3" id="KW-0677">Repeat</keyword>
<dbReference type="PANTHER" id="PTHR19325">
    <property type="entry name" value="COMPLEMENT COMPONENT-RELATED SUSHI DOMAIN-CONTAINING"/>
    <property type="match status" value="1"/>
</dbReference>
<feature type="domain" description="Sushi" evidence="9">
    <location>
        <begin position="261"/>
        <end position="320"/>
    </location>
</feature>
<evidence type="ECO:0000313" key="10">
    <source>
        <dbReference type="Proteomes" id="UP000504624"/>
    </source>
</evidence>
<dbReference type="RefSeq" id="XP_017676858.1">
    <property type="nucleotide sequence ID" value="XM_017821369.1"/>
</dbReference>
<dbReference type="InterPro" id="IPR035976">
    <property type="entry name" value="Sushi/SCR/CCP_sf"/>
</dbReference>